<accession>A0ABQ1UYE3</accession>
<organism evidence="1 2">
    <name type="scientific">Hymenobacter cavernae</name>
    <dbReference type="NCBI Taxonomy" id="2044852"/>
    <lineage>
        <taxon>Bacteria</taxon>
        <taxon>Pseudomonadati</taxon>
        <taxon>Bacteroidota</taxon>
        <taxon>Cytophagia</taxon>
        <taxon>Cytophagales</taxon>
        <taxon>Hymenobacteraceae</taxon>
        <taxon>Hymenobacter</taxon>
    </lineage>
</organism>
<protein>
    <recommendedName>
        <fullName evidence="3">Tail fiber protein</fullName>
    </recommendedName>
</protein>
<gene>
    <name evidence="1" type="ORF">GCM10011383_45070</name>
</gene>
<evidence type="ECO:0000313" key="2">
    <source>
        <dbReference type="Proteomes" id="UP000632273"/>
    </source>
</evidence>
<dbReference type="Proteomes" id="UP000632273">
    <property type="component" value="Unassembled WGS sequence"/>
</dbReference>
<evidence type="ECO:0008006" key="3">
    <source>
        <dbReference type="Google" id="ProtNLM"/>
    </source>
</evidence>
<reference evidence="2" key="1">
    <citation type="journal article" date="2019" name="Int. J. Syst. Evol. Microbiol.">
        <title>The Global Catalogue of Microorganisms (GCM) 10K type strain sequencing project: providing services to taxonomists for standard genome sequencing and annotation.</title>
        <authorList>
            <consortium name="The Broad Institute Genomics Platform"/>
            <consortium name="The Broad Institute Genome Sequencing Center for Infectious Disease"/>
            <person name="Wu L."/>
            <person name="Ma J."/>
        </authorList>
    </citation>
    <scope>NUCLEOTIDE SEQUENCE [LARGE SCALE GENOMIC DNA]</scope>
    <source>
        <strain evidence="2">CGMCC 1.15197</strain>
    </source>
</reference>
<dbReference type="EMBL" id="BMHT01000015">
    <property type="protein sequence ID" value="GGF28299.1"/>
    <property type="molecule type" value="Genomic_DNA"/>
</dbReference>
<comment type="caution">
    <text evidence="1">The sequence shown here is derived from an EMBL/GenBank/DDBJ whole genome shotgun (WGS) entry which is preliminary data.</text>
</comment>
<proteinExistence type="predicted"/>
<sequence length="318" mass="33123">MRAQTPGGVRIGTAGAPNSKAILDLDATGKGLLIPRMDSATRAAISAPPDGLMVFQTDGRKGFWYAVGNSWVFIPDKARSGDNLGNHKATQTLDLNSQRLLGTATTSLGDSVAQVEVTANISTPSAASITRSKLGSSLYTRAMLSGYGRGPFGTNIDYAMWGNAYRAGGWGGIFSAGKPGAPQRWVGLAPNTGNSPGAAIRIVDGNQAAGKVLTSDANGNGTWQTPASLSLDLETVYRDYTIPASYLGFFAVGCPSGKRLLSGGGGLLDPTTATYSNFTILYSGTENASAPNTWVIKVANTNSTERTIRVFCNCARVP</sequence>
<evidence type="ECO:0000313" key="1">
    <source>
        <dbReference type="EMBL" id="GGF28299.1"/>
    </source>
</evidence>
<name>A0ABQ1UYE3_9BACT</name>
<keyword evidence="2" id="KW-1185">Reference proteome</keyword>